<dbReference type="EMBL" id="JAKMXF010000301">
    <property type="protein sequence ID" value="KAI6651837.1"/>
    <property type="molecule type" value="Genomic_DNA"/>
</dbReference>
<gene>
    <name evidence="1" type="ORF">LOD99_4716</name>
</gene>
<evidence type="ECO:0008006" key="3">
    <source>
        <dbReference type="Google" id="ProtNLM"/>
    </source>
</evidence>
<evidence type="ECO:0000313" key="2">
    <source>
        <dbReference type="Proteomes" id="UP001165289"/>
    </source>
</evidence>
<name>A0AAV7JSY5_9METZ</name>
<dbReference type="PANTHER" id="PTHR45913">
    <property type="entry name" value="EPM2A-INTERACTING PROTEIN 1"/>
    <property type="match status" value="1"/>
</dbReference>
<accession>A0AAV7JSY5</accession>
<proteinExistence type="predicted"/>
<comment type="caution">
    <text evidence="1">The sequence shown here is derived from an EMBL/GenBank/DDBJ whole genome shotgun (WGS) entry which is preliminary data.</text>
</comment>
<dbReference type="PANTHER" id="PTHR45913:SF22">
    <property type="entry name" value="SCAN BOX DOMAIN-CONTAINING PROTEIN"/>
    <property type="match status" value="1"/>
</dbReference>
<protein>
    <recommendedName>
        <fullName evidence="3">DUF4371 domain-containing protein</fullName>
    </recommendedName>
</protein>
<keyword evidence="2" id="KW-1185">Reference proteome</keyword>
<reference evidence="1 2" key="1">
    <citation type="journal article" date="2023" name="BMC Biol.">
        <title>The compact genome of the sponge Oopsacas minuta (Hexactinellida) is lacking key metazoan core genes.</title>
        <authorList>
            <person name="Santini S."/>
            <person name="Schenkelaars Q."/>
            <person name="Jourda C."/>
            <person name="Duchesne M."/>
            <person name="Belahbib H."/>
            <person name="Rocher C."/>
            <person name="Selva M."/>
            <person name="Riesgo A."/>
            <person name="Vervoort M."/>
            <person name="Leys S.P."/>
            <person name="Kodjabachian L."/>
            <person name="Le Bivic A."/>
            <person name="Borchiellini C."/>
            <person name="Claverie J.M."/>
            <person name="Renard E."/>
        </authorList>
    </citation>
    <scope>NUCLEOTIDE SEQUENCE [LARGE SCALE GENOMIC DNA]</scope>
    <source>
        <strain evidence="1">SPO-2</strain>
    </source>
</reference>
<dbReference type="AlphaFoldDB" id="A0AAV7JSY5"/>
<evidence type="ECO:0000313" key="1">
    <source>
        <dbReference type="EMBL" id="KAI6651837.1"/>
    </source>
</evidence>
<sequence>MVALRIAQEKKPHTIAENHILPSCNDIVHCILGDCAEKNSPLCLSRTTQSNAELQIWQMTLSSSCAQLLVFARCIKDGDFKEEFLFCHCLETTTKGEDVFQQVSDYFGRMRLSWKNVSACTTDGTPAMLGIHSGFRARVKTVNPVSKHNHCTIHRYALAS</sequence>
<dbReference type="Proteomes" id="UP001165289">
    <property type="component" value="Unassembled WGS sequence"/>
</dbReference>
<organism evidence="1 2">
    <name type="scientific">Oopsacas minuta</name>
    <dbReference type="NCBI Taxonomy" id="111878"/>
    <lineage>
        <taxon>Eukaryota</taxon>
        <taxon>Metazoa</taxon>
        <taxon>Porifera</taxon>
        <taxon>Hexactinellida</taxon>
        <taxon>Hexasterophora</taxon>
        <taxon>Lyssacinosida</taxon>
        <taxon>Leucopsacidae</taxon>
        <taxon>Oopsacas</taxon>
    </lineage>
</organism>